<reference evidence="1" key="1">
    <citation type="submission" date="2024-12" db="EMBL/GenBank/DDBJ databases">
        <title>Comparative genomics and development of molecular markers within Purpureocillium lilacinum and among Purpureocillium species.</title>
        <authorList>
            <person name="Yeh Z.-Y."/>
            <person name="Ni N.-T."/>
            <person name="Lo P.-H."/>
            <person name="Mushyakhwo K."/>
            <person name="Lin C.-F."/>
            <person name="Nai Y.-S."/>
        </authorList>
    </citation>
    <scope>NUCLEOTIDE SEQUENCE</scope>
    <source>
        <strain evidence="1">NCHU-NPUST-175</strain>
    </source>
</reference>
<protein>
    <submittedName>
        <fullName evidence="1">Uncharacterized protein</fullName>
    </submittedName>
</protein>
<evidence type="ECO:0000313" key="2">
    <source>
        <dbReference type="Proteomes" id="UP001638806"/>
    </source>
</evidence>
<organism evidence="1 2">
    <name type="scientific">Purpureocillium lilacinum</name>
    <name type="common">Paecilomyces lilacinus</name>
    <dbReference type="NCBI Taxonomy" id="33203"/>
    <lineage>
        <taxon>Eukaryota</taxon>
        <taxon>Fungi</taxon>
        <taxon>Dikarya</taxon>
        <taxon>Ascomycota</taxon>
        <taxon>Pezizomycotina</taxon>
        <taxon>Sordariomycetes</taxon>
        <taxon>Hypocreomycetidae</taxon>
        <taxon>Hypocreales</taxon>
        <taxon>Ophiocordycipitaceae</taxon>
        <taxon>Purpureocillium</taxon>
    </lineage>
</organism>
<accession>A0ACC4E6S8</accession>
<gene>
    <name evidence="1" type="ORF">ACCO45_000853</name>
</gene>
<proteinExistence type="predicted"/>
<evidence type="ECO:0000313" key="1">
    <source>
        <dbReference type="EMBL" id="KAL3963849.1"/>
    </source>
</evidence>
<sequence>MARLSKALHRTPRVTAAPNPGSRPCVCPTITRTAVPSAVAGAFPSKPAQATTTKPAPTRYFGGPPPASRPPAQGHLASHRRCHLRTRHAHQHATLGQATQPWNSQRDAAIHSRSSPSPLCLVAPTSASLGRSPTRERFTRGHFPLVRPPASTCSAAAKSRPQQKNNLNAPLRRISQSSSRLELRALVSPLLRHRRRPLPTGPSPRRRRDDRSPTTPDECGQWEKVPRRPLNTVAHHPRASPPHPARLYDVHPAADSACH</sequence>
<name>A0ACC4E6S8_PURLI</name>
<keyword evidence="2" id="KW-1185">Reference proteome</keyword>
<dbReference type="Proteomes" id="UP001638806">
    <property type="component" value="Unassembled WGS sequence"/>
</dbReference>
<comment type="caution">
    <text evidence="1">The sequence shown here is derived from an EMBL/GenBank/DDBJ whole genome shotgun (WGS) entry which is preliminary data.</text>
</comment>
<dbReference type="EMBL" id="JBGNUJ010000002">
    <property type="protein sequence ID" value="KAL3963849.1"/>
    <property type="molecule type" value="Genomic_DNA"/>
</dbReference>